<dbReference type="GO" id="GO:0051119">
    <property type="term" value="F:sugar transmembrane transporter activity"/>
    <property type="evidence" value="ECO:0007669"/>
    <property type="project" value="InterPro"/>
</dbReference>
<evidence type="ECO:0000256" key="8">
    <source>
        <dbReference type="ARBA" id="ARBA00022737"/>
    </source>
</evidence>
<feature type="transmembrane region" description="Helical" evidence="12">
    <location>
        <begin position="130"/>
        <end position="150"/>
    </location>
</feature>
<evidence type="ECO:0000256" key="5">
    <source>
        <dbReference type="ARBA" id="ARBA00022475"/>
    </source>
</evidence>
<comment type="similarity">
    <text evidence="3 12">Belongs to the SWEET sugar transporter family.</text>
</comment>
<keyword evidence="5" id="KW-1003">Cell membrane</keyword>
<dbReference type="EMBL" id="OU963871">
    <property type="protein sequence ID" value="CAH0383592.1"/>
    <property type="molecule type" value="Genomic_DNA"/>
</dbReference>
<organism evidence="13 14">
    <name type="scientific">Bemisia tabaci</name>
    <name type="common">Sweetpotato whitefly</name>
    <name type="synonym">Aleurodes tabaci</name>
    <dbReference type="NCBI Taxonomy" id="7038"/>
    <lineage>
        <taxon>Eukaryota</taxon>
        <taxon>Metazoa</taxon>
        <taxon>Ecdysozoa</taxon>
        <taxon>Arthropoda</taxon>
        <taxon>Hexapoda</taxon>
        <taxon>Insecta</taxon>
        <taxon>Pterygota</taxon>
        <taxon>Neoptera</taxon>
        <taxon>Paraneoptera</taxon>
        <taxon>Hemiptera</taxon>
        <taxon>Sternorrhyncha</taxon>
        <taxon>Aleyrodoidea</taxon>
        <taxon>Aleyrodidae</taxon>
        <taxon>Aleyrodinae</taxon>
        <taxon>Bemisia</taxon>
    </lineage>
</organism>
<gene>
    <name evidence="13" type="ORF">BEMITA_LOCUS3030</name>
</gene>
<comment type="subcellular location">
    <subcellularLocation>
        <location evidence="1">Cell membrane</location>
        <topology evidence="1">Multi-pass membrane protein</topology>
    </subcellularLocation>
    <subcellularLocation>
        <location evidence="2">Golgi apparatus membrane</location>
        <topology evidence="2">Multi-pass membrane protein</topology>
    </subcellularLocation>
</comment>
<evidence type="ECO:0000256" key="6">
    <source>
        <dbReference type="ARBA" id="ARBA00022597"/>
    </source>
</evidence>
<dbReference type="KEGG" id="btab:109037588"/>
<evidence type="ECO:0000313" key="14">
    <source>
        <dbReference type="Proteomes" id="UP001152759"/>
    </source>
</evidence>
<accession>A0A9P0EZP9</accession>
<dbReference type="GO" id="GO:0000139">
    <property type="term" value="C:Golgi membrane"/>
    <property type="evidence" value="ECO:0007669"/>
    <property type="project" value="UniProtKB-SubCell"/>
</dbReference>
<feature type="transmembrane region" description="Helical" evidence="12">
    <location>
        <begin position="100"/>
        <end position="118"/>
    </location>
</feature>
<keyword evidence="11 12" id="KW-0472">Membrane</keyword>
<dbReference type="FunFam" id="1.20.1280.290:FF:000004">
    <property type="entry name" value="Sugar transporter SWEET"/>
    <property type="match status" value="1"/>
</dbReference>
<evidence type="ECO:0000256" key="1">
    <source>
        <dbReference type="ARBA" id="ARBA00004651"/>
    </source>
</evidence>
<dbReference type="AlphaFoldDB" id="A0A9P0EZP9"/>
<keyword evidence="7 12" id="KW-0812">Transmembrane</keyword>
<evidence type="ECO:0000256" key="12">
    <source>
        <dbReference type="RuleBase" id="RU910715"/>
    </source>
</evidence>
<proteinExistence type="inferred from homology"/>
<dbReference type="GO" id="GO:0005886">
    <property type="term" value="C:plasma membrane"/>
    <property type="evidence" value="ECO:0007669"/>
    <property type="project" value="UniProtKB-SubCell"/>
</dbReference>
<evidence type="ECO:0000256" key="11">
    <source>
        <dbReference type="ARBA" id="ARBA00023136"/>
    </source>
</evidence>
<keyword evidence="8" id="KW-0677">Repeat</keyword>
<sequence length="226" mass="25815">MNHVECKRVAGCSCIILHFAAVPFRRFDMPSVCETERCWGGLPPPIHSWLFELFDLAVLWNGLSRVHNHFCKCSGLVLFFSYATTHYIYSIQRNLVIRDFLICIVLIGLMNIYILTGIRREILQYHIGNLASFITVLFFAAPLTNMVTVIKTGNVSSLPLPFISMTLVATFLWFLYGLVVDDIYVQLPNAIGLVLGVAQLSVYFLYRSRNPIKMSRLKVPLNEYEL</sequence>
<evidence type="ECO:0000256" key="2">
    <source>
        <dbReference type="ARBA" id="ARBA00004653"/>
    </source>
</evidence>
<keyword evidence="6 12" id="KW-0762">Sugar transport</keyword>
<feature type="transmembrane region" description="Helical" evidence="12">
    <location>
        <begin position="162"/>
        <end position="179"/>
    </location>
</feature>
<comment type="caution">
    <text evidence="12">Lacks conserved residue(s) required for the propagation of feature annotation.</text>
</comment>
<dbReference type="PANTHER" id="PTHR10791">
    <property type="entry name" value="RAG1-ACTIVATING PROTEIN 1"/>
    <property type="match status" value="1"/>
</dbReference>
<evidence type="ECO:0000313" key="13">
    <source>
        <dbReference type="EMBL" id="CAH0383592.1"/>
    </source>
</evidence>
<dbReference type="PANTHER" id="PTHR10791:SF30">
    <property type="entry name" value="SUGAR TRANSPORTER SWEET1"/>
    <property type="match status" value="1"/>
</dbReference>
<keyword evidence="4 12" id="KW-0813">Transport</keyword>
<evidence type="ECO:0000256" key="7">
    <source>
        <dbReference type="ARBA" id="ARBA00022692"/>
    </source>
</evidence>
<evidence type="ECO:0000256" key="4">
    <source>
        <dbReference type="ARBA" id="ARBA00022448"/>
    </source>
</evidence>
<name>A0A9P0EZP9_BEMTA</name>
<keyword evidence="10" id="KW-0333">Golgi apparatus</keyword>
<dbReference type="Gene3D" id="1.20.1280.290">
    <property type="match status" value="1"/>
</dbReference>
<dbReference type="InterPro" id="IPR004316">
    <property type="entry name" value="SWEET_rpt"/>
</dbReference>
<dbReference type="Proteomes" id="UP001152759">
    <property type="component" value="Chromosome 10"/>
</dbReference>
<protein>
    <recommendedName>
        <fullName evidence="12">Sugar transporter SWEET</fullName>
    </recommendedName>
</protein>
<keyword evidence="14" id="KW-1185">Reference proteome</keyword>
<evidence type="ECO:0000256" key="9">
    <source>
        <dbReference type="ARBA" id="ARBA00022989"/>
    </source>
</evidence>
<feature type="transmembrane region" description="Helical" evidence="12">
    <location>
        <begin position="185"/>
        <end position="206"/>
    </location>
</feature>
<reference evidence="13" key="1">
    <citation type="submission" date="2021-12" db="EMBL/GenBank/DDBJ databases">
        <authorList>
            <person name="King R."/>
        </authorList>
    </citation>
    <scope>NUCLEOTIDE SEQUENCE</scope>
</reference>
<keyword evidence="9 12" id="KW-1133">Transmembrane helix</keyword>
<evidence type="ECO:0000256" key="3">
    <source>
        <dbReference type="ARBA" id="ARBA00007809"/>
    </source>
</evidence>
<dbReference type="InterPro" id="IPR047664">
    <property type="entry name" value="SWEET"/>
</dbReference>
<evidence type="ECO:0000256" key="10">
    <source>
        <dbReference type="ARBA" id="ARBA00023034"/>
    </source>
</evidence>
<comment type="function">
    <text evidence="12">Mediates sugar transport across membranes.</text>
</comment>
<dbReference type="Pfam" id="PF03083">
    <property type="entry name" value="MtN3_slv"/>
    <property type="match status" value="1"/>
</dbReference>